<comment type="caution">
    <text evidence="6">The sequence shown here is derived from an EMBL/GenBank/DDBJ whole genome shotgun (WGS) entry which is preliminary data.</text>
</comment>
<organism evidence="6 7">
    <name type="scientific">Actinopolymorpha pittospori</name>
    <dbReference type="NCBI Taxonomy" id="648752"/>
    <lineage>
        <taxon>Bacteria</taxon>
        <taxon>Bacillati</taxon>
        <taxon>Actinomycetota</taxon>
        <taxon>Actinomycetes</taxon>
        <taxon>Propionibacteriales</taxon>
        <taxon>Actinopolymorphaceae</taxon>
        <taxon>Actinopolymorpha</taxon>
    </lineage>
</organism>
<keyword evidence="1" id="KW-0813">Transport</keyword>
<feature type="region of interest" description="Disordered" evidence="4">
    <location>
        <begin position="1"/>
        <end position="27"/>
    </location>
</feature>
<evidence type="ECO:0000256" key="4">
    <source>
        <dbReference type="SAM" id="MobiDB-lite"/>
    </source>
</evidence>
<keyword evidence="2" id="KW-0547">Nucleotide-binding</keyword>
<proteinExistence type="predicted"/>
<dbReference type="GO" id="GO:0005524">
    <property type="term" value="F:ATP binding"/>
    <property type="evidence" value="ECO:0007669"/>
    <property type="project" value="UniProtKB-KW"/>
</dbReference>
<dbReference type="SMART" id="SM00382">
    <property type="entry name" value="AAA"/>
    <property type="match status" value="1"/>
</dbReference>
<evidence type="ECO:0000256" key="3">
    <source>
        <dbReference type="ARBA" id="ARBA00022840"/>
    </source>
</evidence>
<evidence type="ECO:0000256" key="2">
    <source>
        <dbReference type="ARBA" id="ARBA00022741"/>
    </source>
</evidence>
<dbReference type="Gene3D" id="3.40.50.300">
    <property type="entry name" value="P-loop containing nucleotide triphosphate hydrolases"/>
    <property type="match status" value="1"/>
</dbReference>
<feature type="domain" description="ABC transporter" evidence="5">
    <location>
        <begin position="30"/>
        <end position="280"/>
    </location>
</feature>
<keyword evidence="3 6" id="KW-0067">ATP-binding</keyword>
<protein>
    <submittedName>
        <fullName evidence="6">Peptide/nickel transport system ATP-binding protein</fullName>
    </submittedName>
</protein>
<feature type="region of interest" description="Disordered" evidence="4">
    <location>
        <begin position="284"/>
        <end position="322"/>
    </location>
</feature>
<dbReference type="PROSITE" id="PS50893">
    <property type="entry name" value="ABC_TRANSPORTER_2"/>
    <property type="match status" value="1"/>
</dbReference>
<dbReference type="Proteomes" id="UP000638648">
    <property type="component" value="Unassembled WGS sequence"/>
</dbReference>
<dbReference type="GO" id="GO:0015833">
    <property type="term" value="P:peptide transport"/>
    <property type="evidence" value="ECO:0007669"/>
    <property type="project" value="InterPro"/>
</dbReference>
<dbReference type="PANTHER" id="PTHR43230:SF3">
    <property type="entry name" value="ABC-TYPE DIPEPTIDE_OLIGOPEPTIDE TRANSPORT SYSTEM, ATPASE COMPONENT"/>
    <property type="match status" value="1"/>
</dbReference>
<gene>
    <name evidence="6" type="ORF">HEB94_003039</name>
</gene>
<dbReference type="AlphaFoldDB" id="A0A927MTR8"/>
<dbReference type="InterPro" id="IPR013563">
    <property type="entry name" value="Oligopep_ABC_C"/>
</dbReference>
<accession>A0A927MTR8</accession>
<evidence type="ECO:0000313" key="7">
    <source>
        <dbReference type="Proteomes" id="UP000638648"/>
    </source>
</evidence>
<evidence type="ECO:0000259" key="5">
    <source>
        <dbReference type="PROSITE" id="PS50893"/>
    </source>
</evidence>
<dbReference type="Pfam" id="PF00005">
    <property type="entry name" value="ABC_tran"/>
    <property type="match status" value="1"/>
</dbReference>
<dbReference type="InterPro" id="IPR003593">
    <property type="entry name" value="AAA+_ATPase"/>
</dbReference>
<dbReference type="SUPFAM" id="SSF52540">
    <property type="entry name" value="P-loop containing nucleoside triphosphate hydrolases"/>
    <property type="match status" value="1"/>
</dbReference>
<dbReference type="EMBL" id="JADBEM010000001">
    <property type="protein sequence ID" value="MBE1606191.1"/>
    <property type="molecule type" value="Genomic_DNA"/>
</dbReference>
<evidence type="ECO:0000256" key="1">
    <source>
        <dbReference type="ARBA" id="ARBA00022448"/>
    </source>
</evidence>
<reference evidence="6" key="1">
    <citation type="submission" date="2020-10" db="EMBL/GenBank/DDBJ databases">
        <title>Sequencing the genomes of 1000 actinobacteria strains.</title>
        <authorList>
            <person name="Klenk H.-P."/>
        </authorList>
    </citation>
    <scope>NUCLEOTIDE SEQUENCE</scope>
    <source>
        <strain evidence="6">DSM 45354</strain>
    </source>
</reference>
<dbReference type="InterPro" id="IPR003439">
    <property type="entry name" value="ABC_transporter-like_ATP-bd"/>
</dbReference>
<name>A0A927MTR8_9ACTN</name>
<dbReference type="Pfam" id="PF08352">
    <property type="entry name" value="oligo_HPY"/>
    <property type="match status" value="1"/>
</dbReference>
<keyword evidence="7" id="KW-1185">Reference proteome</keyword>
<dbReference type="CDD" id="cd03257">
    <property type="entry name" value="ABC_NikE_OppD_transporters"/>
    <property type="match status" value="1"/>
</dbReference>
<dbReference type="InterPro" id="IPR027417">
    <property type="entry name" value="P-loop_NTPase"/>
</dbReference>
<dbReference type="PANTHER" id="PTHR43230">
    <property type="entry name" value="ABC-TYPE DIPEPTIDE/OLIGOPEPTIDE TRANSPORT SYSTEM, ATPASE COMPONENT"/>
    <property type="match status" value="1"/>
</dbReference>
<sequence length="322" mass="35886">MSASQADANPDPAAEQPSVPHRDNGPDKDIELRQVEQRFHARGSATGFLTAVHDTTFTLRAYPPHIVSLVGQSGSGKSTIARIILGLQQPTSGTVTYGGKDIFSLSRADYDDYRRNVQPVFQDPYAIFNPVYRVDRVLRTAIKKFGLTSSKARAAELMEESLQAVKLDPAQVLGRYPHQLSGGQRQRIMLARVHMLRPRFIIADEPVSMLDAQVRKLFLDILVDFQRDYGMTTLFITHDLSTVYYVGGDVMVITKGRVVEQGPVAEVMHTPRHPYTKMLLASVPQPDPDARWTDRIDLEEAEREEAGPEVPPGDQALEARVP</sequence>
<evidence type="ECO:0000313" key="6">
    <source>
        <dbReference type="EMBL" id="MBE1606191.1"/>
    </source>
</evidence>
<feature type="compositionally biased region" description="Basic and acidic residues" evidence="4">
    <location>
        <begin position="288"/>
        <end position="298"/>
    </location>
</feature>
<dbReference type="RefSeq" id="WP_238361528.1">
    <property type="nucleotide sequence ID" value="NZ_BAABJL010000011.1"/>
</dbReference>
<dbReference type="GO" id="GO:0016887">
    <property type="term" value="F:ATP hydrolysis activity"/>
    <property type="evidence" value="ECO:0007669"/>
    <property type="project" value="InterPro"/>
</dbReference>